<evidence type="ECO:0000256" key="9">
    <source>
        <dbReference type="ARBA" id="ARBA00023310"/>
    </source>
</evidence>
<evidence type="ECO:0000256" key="2">
    <source>
        <dbReference type="ARBA" id="ARBA00005699"/>
    </source>
</evidence>
<name>A0ABR4NK46_9FUNG</name>
<dbReference type="Proteomes" id="UP001527925">
    <property type="component" value="Unassembled WGS sequence"/>
</dbReference>
<reference evidence="10 11" key="1">
    <citation type="submission" date="2023-09" db="EMBL/GenBank/DDBJ databases">
        <title>Pangenome analysis of Batrachochytrium dendrobatidis and related Chytrids.</title>
        <authorList>
            <person name="Yacoub M.N."/>
            <person name="Stajich J.E."/>
            <person name="James T.Y."/>
        </authorList>
    </citation>
    <scope>NUCLEOTIDE SEQUENCE [LARGE SCALE GENOMIC DNA]</scope>
    <source>
        <strain evidence="10 11">JEL0888</strain>
    </source>
</reference>
<protein>
    <submittedName>
        <fullName evidence="10">Uncharacterized protein</fullName>
    </submittedName>
</protein>
<evidence type="ECO:0000256" key="6">
    <source>
        <dbReference type="ARBA" id="ARBA00023065"/>
    </source>
</evidence>
<evidence type="ECO:0000256" key="8">
    <source>
        <dbReference type="ARBA" id="ARBA00023136"/>
    </source>
</evidence>
<evidence type="ECO:0000256" key="3">
    <source>
        <dbReference type="ARBA" id="ARBA00022448"/>
    </source>
</evidence>
<dbReference type="EMBL" id="JADGIZ020000002">
    <property type="protein sequence ID" value="KAL2919910.1"/>
    <property type="molecule type" value="Genomic_DNA"/>
</dbReference>
<keyword evidence="9" id="KW-0066">ATP synthesis</keyword>
<keyword evidence="6" id="KW-0406">Ion transport</keyword>
<evidence type="ECO:0000256" key="5">
    <source>
        <dbReference type="ARBA" id="ARBA00022781"/>
    </source>
</evidence>
<evidence type="ECO:0000256" key="4">
    <source>
        <dbReference type="ARBA" id="ARBA00022547"/>
    </source>
</evidence>
<evidence type="ECO:0000313" key="10">
    <source>
        <dbReference type="EMBL" id="KAL2919910.1"/>
    </source>
</evidence>
<evidence type="ECO:0000256" key="7">
    <source>
        <dbReference type="ARBA" id="ARBA00023128"/>
    </source>
</evidence>
<sequence>MTSHLAARQLENRFRKVALQDTMLNRFASKAFLAGRRFASTEATKAKPAGPSFAARIQGITDPLMYYGRVGLSFVTQVASHQRVGAFPNLAEAQDGIAKFFLALQNGAWKKVTVRQVGQLTAEGVKVYGFFLVGEMVGRGSIVGYNIAGAGHHGHH</sequence>
<keyword evidence="4" id="KW-0138">CF(0)</keyword>
<gene>
    <name evidence="10" type="ORF">HK105_200827</name>
</gene>
<dbReference type="Pfam" id="PF04718">
    <property type="entry name" value="ATP-synt_G"/>
    <property type="match status" value="1"/>
</dbReference>
<keyword evidence="8" id="KW-0472">Membrane</keyword>
<comment type="caution">
    <text evidence="10">The sequence shown here is derived from an EMBL/GenBank/DDBJ whole genome shotgun (WGS) entry which is preliminary data.</text>
</comment>
<proteinExistence type="inferred from homology"/>
<keyword evidence="11" id="KW-1185">Reference proteome</keyword>
<comment type="similarity">
    <text evidence="2">Belongs to the ATPase g subunit family.</text>
</comment>
<comment type="subcellular location">
    <subcellularLocation>
        <location evidence="1">Mitochondrion membrane</location>
    </subcellularLocation>
</comment>
<dbReference type="InterPro" id="IPR006808">
    <property type="entry name" value="ATP_synth_F0_gsu_mt"/>
</dbReference>
<organism evidence="10 11">
    <name type="scientific">Polyrhizophydium stewartii</name>
    <dbReference type="NCBI Taxonomy" id="2732419"/>
    <lineage>
        <taxon>Eukaryota</taxon>
        <taxon>Fungi</taxon>
        <taxon>Fungi incertae sedis</taxon>
        <taxon>Chytridiomycota</taxon>
        <taxon>Chytridiomycota incertae sedis</taxon>
        <taxon>Chytridiomycetes</taxon>
        <taxon>Rhizophydiales</taxon>
        <taxon>Rhizophydiales incertae sedis</taxon>
        <taxon>Polyrhizophydium</taxon>
    </lineage>
</organism>
<evidence type="ECO:0000256" key="1">
    <source>
        <dbReference type="ARBA" id="ARBA00004325"/>
    </source>
</evidence>
<keyword evidence="7" id="KW-0496">Mitochondrion</keyword>
<keyword evidence="5" id="KW-0375">Hydrogen ion transport</keyword>
<keyword evidence="3" id="KW-0813">Transport</keyword>
<evidence type="ECO:0000313" key="11">
    <source>
        <dbReference type="Proteomes" id="UP001527925"/>
    </source>
</evidence>
<accession>A0ABR4NK46</accession>